<name>X1SLJ9_9ZZZZ</name>
<comment type="caution">
    <text evidence="1">The sequence shown here is derived from an EMBL/GenBank/DDBJ whole genome shotgun (WGS) entry which is preliminary data.</text>
</comment>
<dbReference type="EMBL" id="BARW01000038">
    <property type="protein sequence ID" value="GAI68659.1"/>
    <property type="molecule type" value="Genomic_DNA"/>
</dbReference>
<proteinExistence type="predicted"/>
<dbReference type="AlphaFoldDB" id="X1SLJ9"/>
<reference evidence="1" key="1">
    <citation type="journal article" date="2014" name="Front. Microbiol.">
        <title>High frequency of phylogenetically diverse reductive dehalogenase-homologous genes in deep subseafloor sedimentary metagenomes.</title>
        <authorList>
            <person name="Kawai M."/>
            <person name="Futagami T."/>
            <person name="Toyoda A."/>
            <person name="Takaki Y."/>
            <person name="Nishi S."/>
            <person name="Hori S."/>
            <person name="Arai W."/>
            <person name="Tsubouchi T."/>
            <person name="Morono Y."/>
            <person name="Uchiyama I."/>
            <person name="Ito T."/>
            <person name="Fujiyama A."/>
            <person name="Inagaki F."/>
            <person name="Takami H."/>
        </authorList>
    </citation>
    <scope>NUCLEOTIDE SEQUENCE</scope>
    <source>
        <strain evidence="1">Expedition CK06-06</strain>
    </source>
</reference>
<protein>
    <submittedName>
        <fullName evidence="1">Uncharacterized protein</fullName>
    </submittedName>
</protein>
<accession>X1SLJ9</accession>
<evidence type="ECO:0000313" key="1">
    <source>
        <dbReference type="EMBL" id="GAI68659.1"/>
    </source>
</evidence>
<gene>
    <name evidence="1" type="ORF">S12H4_00376</name>
</gene>
<organism evidence="1">
    <name type="scientific">marine sediment metagenome</name>
    <dbReference type="NCBI Taxonomy" id="412755"/>
    <lineage>
        <taxon>unclassified sequences</taxon>
        <taxon>metagenomes</taxon>
        <taxon>ecological metagenomes</taxon>
    </lineage>
</organism>
<sequence length="91" mass="10055">MGFDWVQAISVGASIDAADLIEIRTNVDTVDDEKCAADKVSYKLDYKDGDDTSYDPGYFNDQHGTYRSSALAHCPTYNPGYKSVYYTPVAP</sequence>